<dbReference type="Proteomes" id="UP000298652">
    <property type="component" value="Chromosome 7"/>
</dbReference>
<feature type="region of interest" description="Disordered" evidence="1">
    <location>
        <begin position="409"/>
        <end position="438"/>
    </location>
</feature>
<evidence type="ECO:0000256" key="1">
    <source>
        <dbReference type="SAM" id="MobiDB-lite"/>
    </source>
</evidence>
<sequence>MELDDGREGVEARRGAEQERVLASAHQAVRLIHVYRHALDPVVVAAASGGPVEALHERRQHGRHGLQREAHAGASAAAAAEGHEVEVLPAGLQALGGAARHEPLRAERQGLLPECRVAADGPDVDEHGGLRRHGEPSELHLLRRLAVRDGRRRVQPQRLLVRRNQVWQPRQVRLAGDPVPADDGVDLRHHVAQGLRVVHQLRQHPLHHGGRRVRTSSDHVDDEGLDVVPCELDLRRLVLGFVHEDVKQVLVHRRRRGLLPAVVAVVVEHEEFPRLPGVLLVPEYLLEQRVEAAVDGGGSPAEALQVPAAAEGDVVVGVEGADELRHVLDELLRLVRDAPRHGAGDHADDGGVGEADELAGEVEGFGRRRGGRRQRGPQQGHGAGAADGAEVLDGAGSEELRHAEALHEAPVGVVGGEGEAGGAVGELPGHRRERPLRDAPLVAADQLARHLRGARHDAVRGPQADVHQGPHPGSQLLEGAVHRRPEQVEVPDHWEASRARGKTTGGSPGDEVLQGHGGDGRNNERQDYGAHWMLFHAHHQHDLSVLCAFSCSPRNSTARDLMEVPYYRTTERELWTCSARNYCCILLY</sequence>
<name>A0A4U6TK06_SETVI</name>
<feature type="region of interest" description="Disordered" evidence="1">
    <location>
        <begin position="362"/>
        <end position="389"/>
    </location>
</feature>
<feature type="region of interest" description="Disordered" evidence="1">
    <location>
        <begin position="490"/>
        <end position="524"/>
    </location>
</feature>
<proteinExistence type="predicted"/>
<evidence type="ECO:0000313" key="2">
    <source>
        <dbReference type="EMBL" id="TKW02831.1"/>
    </source>
</evidence>
<evidence type="ECO:0000313" key="3">
    <source>
        <dbReference type="Proteomes" id="UP000298652"/>
    </source>
</evidence>
<reference evidence="2" key="1">
    <citation type="submission" date="2019-03" db="EMBL/GenBank/DDBJ databases">
        <title>WGS assembly of Setaria viridis.</title>
        <authorList>
            <person name="Huang P."/>
            <person name="Jenkins J."/>
            <person name="Grimwood J."/>
            <person name="Barry K."/>
            <person name="Healey A."/>
            <person name="Mamidi S."/>
            <person name="Sreedasyam A."/>
            <person name="Shu S."/>
            <person name="Feldman M."/>
            <person name="Wu J."/>
            <person name="Yu Y."/>
            <person name="Chen C."/>
            <person name="Johnson J."/>
            <person name="Rokhsar D."/>
            <person name="Baxter I."/>
            <person name="Schmutz J."/>
            <person name="Brutnell T."/>
            <person name="Kellogg E."/>
        </authorList>
    </citation>
    <scope>NUCLEOTIDE SEQUENCE [LARGE SCALE GENOMIC DNA]</scope>
</reference>
<protein>
    <submittedName>
        <fullName evidence="2">Uncharacterized protein</fullName>
    </submittedName>
</protein>
<dbReference type="AlphaFoldDB" id="A0A4U6TK06"/>
<feature type="compositionally biased region" description="Gly residues" evidence="1">
    <location>
        <begin position="413"/>
        <end position="424"/>
    </location>
</feature>
<dbReference type="EMBL" id="CM016558">
    <property type="protein sequence ID" value="TKW02831.1"/>
    <property type="molecule type" value="Genomic_DNA"/>
</dbReference>
<dbReference type="Gramene" id="TKW02831">
    <property type="protein sequence ID" value="TKW02831"/>
    <property type="gene ID" value="SEVIR_7G036000v2"/>
</dbReference>
<gene>
    <name evidence="2" type="ORF">SEVIR_7G036000v2</name>
</gene>
<organism evidence="2 3">
    <name type="scientific">Setaria viridis</name>
    <name type="common">Green bristlegrass</name>
    <name type="synonym">Setaria italica subsp. viridis</name>
    <dbReference type="NCBI Taxonomy" id="4556"/>
    <lineage>
        <taxon>Eukaryota</taxon>
        <taxon>Viridiplantae</taxon>
        <taxon>Streptophyta</taxon>
        <taxon>Embryophyta</taxon>
        <taxon>Tracheophyta</taxon>
        <taxon>Spermatophyta</taxon>
        <taxon>Magnoliopsida</taxon>
        <taxon>Liliopsida</taxon>
        <taxon>Poales</taxon>
        <taxon>Poaceae</taxon>
        <taxon>PACMAD clade</taxon>
        <taxon>Panicoideae</taxon>
        <taxon>Panicodae</taxon>
        <taxon>Paniceae</taxon>
        <taxon>Cenchrinae</taxon>
        <taxon>Setaria</taxon>
    </lineage>
</organism>
<accession>A0A4U6TK06</accession>
<keyword evidence="3" id="KW-1185">Reference proteome</keyword>